<feature type="domain" description="Glycosyl transferase family 28 C-terminal" evidence="12">
    <location>
        <begin position="190"/>
        <end position="351"/>
    </location>
</feature>
<dbReference type="InterPro" id="IPR006009">
    <property type="entry name" value="GlcNAc_MurG"/>
</dbReference>
<accession>H3KEM0</accession>
<dbReference type="InterPro" id="IPR007235">
    <property type="entry name" value="Glyco_trans_28_C"/>
</dbReference>
<keyword evidence="1 10" id="KW-1003">Cell membrane</keyword>
<dbReference type="Proteomes" id="UP000004956">
    <property type="component" value="Unassembled WGS sequence"/>
</dbReference>
<dbReference type="PANTHER" id="PTHR21015">
    <property type="entry name" value="UDP-N-ACETYLGLUCOSAMINE--N-ACETYLMURAMYL-(PENTAPEPTIDE) PYROPHOSPHORYL-UNDECAPRENOL N-ACETYLGLUCOSAMINE TRANSFERASE 1"/>
    <property type="match status" value="1"/>
</dbReference>
<keyword evidence="8 10" id="KW-0131">Cell cycle</keyword>
<keyword evidence="9 10" id="KW-0961">Cell wall biogenesis/degradation</keyword>
<dbReference type="GO" id="GO:0051991">
    <property type="term" value="F:UDP-N-acetyl-D-glucosamine:N-acetylmuramoyl-L-alanyl-D-glutamyl-meso-2,6-diaminopimelyl-D-alanyl-D-alanine-diphosphoundecaprenol 4-beta-N-acetylglucosaminlytransferase activity"/>
    <property type="evidence" value="ECO:0007669"/>
    <property type="project" value="RHEA"/>
</dbReference>
<dbReference type="GO" id="GO:0050511">
    <property type="term" value="F:undecaprenyldiphospho-muramoylpentapeptide beta-N-acetylglucosaminyltransferase activity"/>
    <property type="evidence" value="ECO:0007669"/>
    <property type="project" value="UniProtKB-UniRule"/>
</dbReference>
<dbReference type="Pfam" id="PF03033">
    <property type="entry name" value="Glyco_transf_28"/>
    <property type="match status" value="1"/>
</dbReference>
<evidence type="ECO:0000256" key="8">
    <source>
        <dbReference type="ARBA" id="ARBA00023306"/>
    </source>
</evidence>
<organism evidence="13 14">
    <name type="scientific">Sutterella parvirubra YIT 11816</name>
    <dbReference type="NCBI Taxonomy" id="762967"/>
    <lineage>
        <taxon>Bacteria</taxon>
        <taxon>Pseudomonadati</taxon>
        <taxon>Pseudomonadota</taxon>
        <taxon>Betaproteobacteria</taxon>
        <taxon>Burkholderiales</taxon>
        <taxon>Sutterellaceae</taxon>
        <taxon>Sutterella</taxon>
    </lineage>
</organism>
<keyword evidence="3 10" id="KW-0328">Glycosyltransferase</keyword>
<dbReference type="GO" id="GO:0009252">
    <property type="term" value="P:peptidoglycan biosynthetic process"/>
    <property type="evidence" value="ECO:0007669"/>
    <property type="project" value="UniProtKB-UniRule"/>
</dbReference>
<comment type="caution">
    <text evidence="13">The sequence shown here is derived from an EMBL/GenBank/DDBJ whole genome shotgun (WGS) entry which is preliminary data.</text>
</comment>
<evidence type="ECO:0000256" key="3">
    <source>
        <dbReference type="ARBA" id="ARBA00022676"/>
    </source>
</evidence>
<keyword evidence="6 10" id="KW-0573">Peptidoglycan synthesis</keyword>
<comment type="caution">
    <text evidence="10">Lacks conserved residue(s) required for the propagation of feature annotation.</text>
</comment>
<dbReference type="CDD" id="cd03785">
    <property type="entry name" value="GT28_MurG"/>
    <property type="match status" value="1"/>
</dbReference>
<comment type="catalytic activity">
    <reaction evidence="10">
        <text>di-trans,octa-cis-undecaprenyl diphospho-N-acetyl-alpha-D-muramoyl-L-alanyl-D-glutamyl-meso-2,6-diaminopimeloyl-D-alanyl-D-alanine + UDP-N-acetyl-alpha-D-glucosamine = di-trans,octa-cis-undecaprenyl diphospho-[N-acetyl-alpha-D-glucosaminyl-(1-&gt;4)]-N-acetyl-alpha-D-muramoyl-L-alanyl-D-glutamyl-meso-2,6-diaminopimeloyl-D-alanyl-D-alanine + UDP + H(+)</text>
        <dbReference type="Rhea" id="RHEA:31227"/>
        <dbReference type="ChEBI" id="CHEBI:15378"/>
        <dbReference type="ChEBI" id="CHEBI:57705"/>
        <dbReference type="ChEBI" id="CHEBI:58223"/>
        <dbReference type="ChEBI" id="CHEBI:61387"/>
        <dbReference type="ChEBI" id="CHEBI:61388"/>
        <dbReference type="EC" id="2.4.1.227"/>
    </reaction>
</comment>
<dbReference type="OrthoDB" id="9808936at2"/>
<keyword evidence="5 10" id="KW-0133">Cell shape</keyword>
<dbReference type="Gene3D" id="3.40.50.2000">
    <property type="entry name" value="Glycogen Phosphorylase B"/>
    <property type="match status" value="2"/>
</dbReference>
<protein>
    <recommendedName>
        <fullName evidence="10">UDP-N-acetylglucosamine--N-acetylmuramyl-(pentapeptide) pyrophosphoryl-undecaprenol N-acetylglucosamine transferase</fullName>
        <ecNumber evidence="10">2.4.1.227</ecNumber>
    </recommendedName>
    <alternativeName>
        <fullName evidence="10">Undecaprenyl-PP-MurNAc-pentapeptide-UDPGlcNAc GlcNAc transferase</fullName>
    </alternativeName>
</protein>
<evidence type="ECO:0000256" key="2">
    <source>
        <dbReference type="ARBA" id="ARBA00022618"/>
    </source>
</evidence>
<sequence>MSAPEKHLVIAAAGTGGHVFPGLAVARVMKARGWRVSWVGTKTGMESALVAKDGIPFHALDFSGVRGKGKLGALKGLVKLCEAFFASRRLLSDLKPDAYFSTGGYVAVPSGWGAKSLHLPIVLMNCDADLLMSTNTLMKACDALACGFAGGARTFARSKGHTTGNPVRADIAAVPDPDARFAGREGPLKLFVFGGSLGAQVLNDVLPEALAKIPAEVRPKVLHQTGRDRDEPVRAAYARLGVEAEVVPFIDDMAARYAESDLVICRAGATSVSEICAAGAASILVPFVAKTTAHQLGNARYMEREGAARLLEQKDCTAENLAAMLAAMTRGDALALARRARALAKADAAERVADLIEETCAKRARGA</sequence>
<dbReference type="AlphaFoldDB" id="H3KEM0"/>
<evidence type="ECO:0000256" key="6">
    <source>
        <dbReference type="ARBA" id="ARBA00022984"/>
    </source>
</evidence>
<dbReference type="SUPFAM" id="SSF53756">
    <property type="entry name" value="UDP-Glycosyltransferase/glycogen phosphorylase"/>
    <property type="match status" value="1"/>
</dbReference>
<feature type="binding site" evidence="10">
    <location>
        <position position="196"/>
    </location>
    <ligand>
        <name>UDP-N-acetyl-alpha-D-glucosamine</name>
        <dbReference type="ChEBI" id="CHEBI:57705"/>
    </ligand>
</feature>
<dbReference type="GO" id="GO:0005886">
    <property type="term" value="C:plasma membrane"/>
    <property type="evidence" value="ECO:0007669"/>
    <property type="project" value="UniProtKB-SubCell"/>
</dbReference>
<evidence type="ECO:0000256" key="10">
    <source>
        <dbReference type="HAMAP-Rule" id="MF_00033"/>
    </source>
</evidence>
<feature type="domain" description="Glycosyltransferase family 28 N-terminal" evidence="11">
    <location>
        <begin position="9"/>
        <end position="142"/>
    </location>
</feature>
<proteinExistence type="inferred from homology"/>
<dbReference type="STRING" id="762967.HMPREF9440_01184"/>
<evidence type="ECO:0000256" key="1">
    <source>
        <dbReference type="ARBA" id="ARBA00022475"/>
    </source>
</evidence>
<keyword evidence="2 10" id="KW-0132">Cell division</keyword>
<dbReference type="GO" id="GO:0051301">
    <property type="term" value="P:cell division"/>
    <property type="evidence" value="ECO:0007669"/>
    <property type="project" value="UniProtKB-KW"/>
</dbReference>
<feature type="binding site" evidence="10">
    <location>
        <position position="168"/>
    </location>
    <ligand>
        <name>UDP-N-acetyl-alpha-D-glucosamine</name>
        <dbReference type="ChEBI" id="CHEBI:57705"/>
    </ligand>
</feature>
<evidence type="ECO:0000259" key="11">
    <source>
        <dbReference type="Pfam" id="PF03033"/>
    </source>
</evidence>
<evidence type="ECO:0000256" key="7">
    <source>
        <dbReference type="ARBA" id="ARBA00023136"/>
    </source>
</evidence>
<keyword evidence="4 10" id="KW-0808">Transferase</keyword>
<evidence type="ECO:0000256" key="5">
    <source>
        <dbReference type="ARBA" id="ARBA00022960"/>
    </source>
</evidence>
<comment type="pathway">
    <text evidence="10">Cell wall biogenesis; peptidoglycan biosynthesis.</text>
</comment>
<keyword evidence="7 10" id="KW-0472">Membrane</keyword>
<dbReference type="Pfam" id="PF04101">
    <property type="entry name" value="Glyco_tran_28_C"/>
    <property type="match status" value="1"/>
</dbReference>
<evidence type="ECO:0000313" key="13">
    <source>
        <dbReference type="EMBL" id="EHY31431.1"/>
    </source>
</evidence>
<comment type="subcellular location">
    <subcellularLocation>
        <location evidence="10">Cell membrane</location>
        <topology evidence="10">Peripheral membrane protein</topology>
        <orientation evidence="10">Cytoplasmic side</orientation>
    </subcellularLocation>
</comment>
<dbReference type="GO" id="GO:0005975">
    <property type="term" value="P:carbohydrate metabolic process"/>
    <property type="evidence" value="ECO:0007669"/>
    <property type="project" value="InterPro"/>
</dbReference>
<dbReference type="UniPathway" id="UPA00219"/>
<dbReference type="RefSeq" id="WP_008542032.1">
    <property type="nucleotide sequence ID" value="NZ_JH604948.1"/>
</dbReference>
<dbReference type="GO" id="GO:0071555">
    <property type="term" value="P:cell wall organization"/>
    <property type="evidence" value="ECO:0007669"/>
    <property type="project" value="UniProtKB-KW"/>
</dbReference>
<dbReference type="HAMAP" id="MF_00033">
    <property type="entry name" value="MurG"/>
    <property type="match status" value="1"/>
</dbReference>
<evidence type="ECO:0000256" key="9">
    <source>
        <dbReference type="ARBA" id="ARBA00023316"/>
    </source>
</evidence>
<evidence type="ECO:0000313" key="14">
    <source>
        <dbReference type="Proteomes" id="UP000004956"/>
    </source>
</evidence>
<dbReference type="HOGENOM" id="CLU_037404_2_0_4"/>
<keyword evidence="14" id="KW-1185">Reference proteome</keyword>
<name>H3KEM0_9BURK</name>
<dbReference type="GO" id="GO:0008360">
    <property type="term" value="P:regulation of cell shape"/>
    <property type="evidence" value="ECO:0007669"/>
    <property type="project" value="UniProtKB-KW"/>
</dbReference>
<reference evidence="13 14" key="1">
    <citation type="submission" date="2011-11" db="EMBL/GenBank/DDBJ databases">
        <authorList>
            <person name="Weinstock G."/>
            <person name="Sodergren E."/>
            <person name="Clifton S."/>
            <person name="Fulton L."/>
            <person name="Fulton B."/>
            <person name="Courtney L."/>
            <person name="Fronick C."/>
            <person name="Harrison M."/>
            <person name="Strong C."/>
            <person name="Farmer C."/>
            <person name="Delahaunty K."/>
            <person name="Markovic C."/>
            <person name="Hall O."/>
            <person name="Minx P."/>
            <person name="Tomlinson C."/>
            <person name="Mitreva M."/>
            <person name="Hou S."/>
            <person name="Chen J."/>
            <person name="Wollam A."/>
            <person name="Pepin K.H."/>
            <person name="Johnson M."/>
            <person name="Bhonagiri V."/>
            <person name="Zhang X."/>
            <person name="Suruliraj S."/>
            <person name="Warren W."/>
            <person name="Chinwalla A."/>
            <person name="Mardis E.R."/>
            <person name="Wilson R.K."/>
        </authorList>
    </citation>
    <scope>NUCLEOTIDE SEQUENCE [LARGE SCALE GENOMIC DNA]</scope>
    <source>
        <strain evidence="13 14">YIT 11816</strain>
    </source>
</reference>
<feature type="binding site" evidence="10">
    <location>
        <position position="250"/>
    </location>
    <ligand>
        <name>UDP-N-acetyl-alpha-D-glucosamine</name>
        <dbReference type="ChEBI" id="CHEBI:57705"/>
    </ligand>
</feature>
<gene>
    <name evidence="10" type="primary">murG</name>
    <name evidence="13" type="ORF">HMPREF9440_01184</name>
</gene>
<dbReference type="PANTHER" id="PTHR21015:SF22">
    <property type="entry name" value="GLYCOSYLTRANSFERASE"/>
    <property type="match status" value="1"/>
</dbReference>
<feature type="binding site" evidence="10">
    <location>
        <begin position="15"/>
        <end position="17"/>
    </location>
    <ligand>
        <name>UDP-N-acetyl-alpha-D-glucosamine</name>
        <dbReference type="ChEBI" id="CHEBI:57705"/>
    </ligand>
</feature>
<dbReference type="PATRIC" id="fig|762967.3.peg.933"/>
<evidence type="ECO:0000256" key="4">
    <source>
        <dbReference type="ARBA" id="ARBA00022679"/>
    </source>
</evidence>
<dbReference type="EMBL" id="AFBQ01000161">
    <property type="protein sequence ID" value="EHY31431.1"/>
    <property type="molecule type" value="Genomic_DNA"/>
</dbReference>
<evidence type="ECO:0000259" key="12">
    <source>
        <dbReference type="Pfam" id="PF04101"/>
    </source>
</evidence>
<comment type="function">
    <text evidence="10">Cell wall formation. Catalyzes the transfer of a GlcNAc subunit on undecaprenyl-pyrophosphoryl-MurNAc-pentapeptide (lipid intermediate I) to form undecaprenyl-pyrophosphoryl-MurNAc-(pentapeptide)GlcNAc (lipid intermediate II).</text>
</comment>
<feature type="binding site" evidence="10">
    <location>
        <position position="295"/>
    </location>
    <ligand>
        <name>UDP-N-acetyl-alpha-D-glucosamine</name>
        <dbReference type="ChEBI" id="CHEBI:57705"/>
    </ligand>
</feature>
<dbReference type="InterPro" id="IPR004276">
    <property type="entry name" value="GlycoTrans_28_N"/>
</dbReference>
<dbReference type="EC" id="2.4.1.227" evidence="10"/>
<comment type="similarity">
    <text evidence="10">Belongs to the glycosyltransferase 28 family. MurG subfamily.</text>
</comment>
<dbReference type="NCBIfam" id="TIGR01133">
    <property type="entry name" value="murG"/>
    <property type="match status" value="1"/>
</dbReference>